<protein>
    <submittedName>
        <fullName evidence="2">Putative lipoprotein</fullName>
    </submittedName>
</protein>
<dbReference type="EMBL" id="CABVPY010000001">
    <property type="protein sequence ID" value="VWB09277.1"/>
    <property type="molecule type" value="Genomic_DNA"/>
</dbReference>
<feature type="compositionally biased region" description="Low complexity" evidence="1">
    <location>
        <begin position="69"/>
        <end position="85"/>
    </location>
</feature>
<reference evidence="2 3" key="1">
    <citation type="submission" date="2019-09" db="EMBL/GenBank/DDBJ databases">
        <authorList>
            <person name="Depoorter E."/>
        </authorList>
    </citation>
    <scope>NUCLEOTIDE SEQUENCE [LARGE SCALE GENOMIC DNA]</scope>
    <source>
        <strain evidence="2">LMG 6863</strain>
    </source>
</reference>
<evidence type="ECO:0000313" key="2">
    <source>
        <dbReference type="EMBL" id="VWB09277.1"/>
    </source>
</evidence>
<dbReference type="AlphaFoldDB" id="A0A6P2GXV7"/>
<dbReference type="Proteomes" id="UP000494170">
    <property type="component" value="Unassembled WGS sequence"/>
</dbReference>
<evidence type="ECO:0000256" key="1">
    <source>
        <dbReference type="SAM" id="MobiDB-lite"/>
    </source>
</evidence>
<keyword evidence="2" id="KW-0449">Lipoprotein</keyword>
<sequence length="116" mass="11732">MADRHAAWAVAPNGLTGHVIFSEPVLPEANIANAYEIMSRPLIAPLASALCLALSACQTAPESPPLPSPDTASAAAAVPASSSEPIRGVGQAPHLAGQSHWAIGQCTTNGTVKVCN</sequence>
<name>A0A6P2GXV7_BURL3</name>
<accession>A0A6P2GXV7</accession>
<feature type="region of interest" description="Disordered" evidence="1">
    <location>
        <begin position="59"/>
        <end position="91"/>
    </location>
</feature>
<proteinExistence type="predicted"/>
<organism evidence="2 3">
    <name type="scientific">Burkholderia lata (strain ATCC 17760 / DSM 23089 / LMG 22485 / NCIMB 9086 / R18194 / 383)</name>
    <dbReference type="NCBI Taxonomy" id="482957"/>
    <lineage>
        <taxon>Bacteria</taxon>
        <taxon>Pseudomonadati</taxon>
        <taxon>Pseudomonadota</taxon>
        <taxon>Betaproteobacteria</taxon>
        <taxon>Burkholderiales</taxon>
        <taxon>Burkholderiaceae</taxon>
        <taxon>Burkholderia</taxon>
        <taxon>Burkholderia cepacia complex</taxon>
    </lineage>
</organism>
<gene>
    <name evidence="2" type="ORF">BLA6863_00263</name>
</gene>
<evidence type="ECO:0000313" key="3">
    <source>
        <dbReference type="Proteomes" id="UP000494170"/>
    </source>
</evidence>